<reference evidence="1 2" key="1">
    <citation type="journal article" date="2022" name="Plant J.">
        <title>Chromosome-level genome of Camellia lanceoleosa provides a valuable resource for understanding genome evolution and self-incompatibility.</title>
        <authorList>
            <person name="Gong W."/>
            <person name="Xiao S."/>
            <person name="Wang L."/>
            <person name="Liao Z."/>
            <person name="Chang Y."/>
            <person name="Mo W."/>
            <person name="Hu G."/>
            <person name="Li W."/>
            <person name="Zhao G."/>
            <person name="Zhu H."/>
            <person name="Hu X."/>
            <person name="Ji K."/>
            <person name="Xiang X."/>
            <person name="Song Q."/>
            <person name="Yuan D."/>
            <person name="Jin S."/>
            <person name="Zhang L."/>
        </authorList>
    </citation>
    <scope>NUCLEOTIDE SEQUENCE [LARGE SCALE GENOMIC DNA]</scope>
    <source>
        <strain evidence="1">SQ_2022a</strain>
    </source>
</reference>
<gene>
    <name evidence="1" type="ORF">LOK49_LG09G00733</name>
</gene>
<evidence type="ECO:0000313" key="2">
    <source>
        <dbReference type="Proteomes" id="UP001060215"/>
    </source>
</evidence>
<organism evidence="1 2">
    <name type="scientific">Camellia lanceoleosa</name>
    <dbReference type="NCBI Taxonomy" id="1840588"/>
    <lineage>
        <taxon>Eukaryota</taxon>
        <taxon>Viridiplantae</taxon>
        <taxon>Streptophyta</taxon>
        <taxon>Embryophyta</taxon>
        <taxon>Tracheophyta</taxon>
        <taxon>Spermatophyta</taxon>
        <taxon>Magnoliopsida</taxon>
        <taxon>eudicotyledons</taxon>
        <taxon>Gunneridae</taxon>
        <taxon>Pentapetalae</taxon>
        <taxon>asterids</taxon>
        <taxon>Ericales</taxon>
        <taxon>Theaceae</taxon>
        <taxon>Camellia</taxon>
    </lineage>
</organism>
<comment type="caution">
    <text evidence="1">The sequence shown here is derived from an EMBL/GenBank/DDBJ whole genome shotgun (WGS) entry which is preliminary data.</text>
</comment>
<dbReference type="Proteomes" id="UP001060215">
    <property type="component" value="Chromosome 8"/>
</dbReference>
<protein>
    <submittedName>
        <fullName evidence="1">Uncharacterized protein</fullName>
    </submittedName>
</protein>
<keyword evidence="2" id="KW-1185">Reference proteome</keyword>
<proteinExistence type="predicted"/>
<dbReference type="EMBL" id="CM045765">
    <property type="protein sequence ID" value="KAI8001251.1"/>
    <property type="molecule type" value="Genomic_DNA"/>
</dbReference>
<name>A0ACC0GME0_9ERIC</name>
<sequence>MISSLWLLCLLAGDGGDEGNWLIAVLSLDLDRRAPMIVPIKRFNRKIKEPMSVTLAFRWMTSPLLLSSKLTLFSIITVFRSFGFVEDSPEVEG</sequence>
<evidence type="ECO:0000313" key="1">
    <source>
        <dbReference type="EMBL" id="KAI8001251.1"/>
    </source>
</evidence>
<accession>A0ACC0GME0</accession>